<evidence type="ECO:0000313" key="2">
    <source>
        <dbReference type="EMBL" id="EJK68151.1"/>
    </source>
</evidence>
<dbReference type="Proteomes" id="UP000266841">
    <property type="component" value="Unassembled WGS sequence"/>
</dbReference>
<proteinExistence type="predicted"/>
<feature type="domain" description="DUF6743" evidence="1">
    <location>
        <begin position="8"/>
        <end position="48"/>
    </location>
</feature>
<keyword evidence="3" id="KW-1185">Reference proteome</keyword>
<sequence length="312" mass="33840">MRTSKESMREDTWHFEVEVLGIYGRQELLRWSGVGGERVPRGTSKPLVTTSLVSEREEAVRPQIEFYAVDLSPEKDLQHANITRLEVLALATDGEERCLTGVRVFPFLLEGGEYTNFTEQPGTFGFAPAWGVHHSFSLQASGRGFKLRLKRTSARYSRARRPLDIDRVSEAGGSGGKAPSRPCAGIAAAHHRPAVGSMSTRAMDQQRLAAGTTTLPPHLQRATANRLQLPNSSDGSHTLAELSYVLALTNPSRALMSRQGVGALGWKMPSAPVTSPSSLELGLETLYTTSFVVTEPTRNGGNSRGAHTKSSG</sequence>
<gene>
    <name evidence="2" type="ORF">THAOC_10697</name>
</gene>
<evidence type="ECO:0000313" key="3">
    <source>
        <dbReference type="Proteomes" id="UP000266841"/>
    </source>
</evidence>
<protein>
    <recommendedName>
        <fullName evidence="1">DUF6743 domain-containing protein</fullName>
    </recommendedName>
</protein>
<dbReference type="Pfam" id="PF20528">
    <property type="entry name" value="DUF6743"/>
    <property type="match status" value="1"/>
</dbReference>
<comment type="caution">
    <text evidence="2">The sequence shown here is derived from an EMBL/GenBank/DDBJ whole genome shotgun (WGS) entry which is preliminary data.</text>
</comment>
<reference evidence="2 3" key="1">
    <citation type="journal article" date="2012" name="Genome Biol.">
        <title>Genome and low-iron response of an oceanic diatom adapted to chronic iron limitation.</title>
        <authorList>
            <person name="Lommer M."/>
            <person name="Specht M."/>
            <person name="Roy A.S."/>
            <person name="Kraemer L."/>
            <person name="Andreson R."/>
            <person name="Gutowska M.A."/>
            <person name="Wolf J."/>
            <person name="Bergner S.V."/>
            <person name="Schilhabel M.B."/>
            <person name="Klostermeier U.C."/>
            <person name="Beiko R.G."/>
            <person name="Rosenstiel P."/>
            <person name="Hippler M."/>
            <person name="Laroche J."/>
        </authorList>
    </citation>
    <scope>NUCLEOTIDE SEQUENCE [LARGE SCALE GENOMIC DNA]</scope>
    <source>
        <strain evidence="2 3">CCMP1005</strain>
    </source>
</reference>
<evidence type="ECO:0000259" key="1">
    <source>
        <dbReference type="Pfam" id="PF20528"/>
    </source>
</evidence>
<dbReference type="EMBL" id="AGNL01011936">
    <property type="protein sequence ID" value="EJK68151.1"/>
    <property type="molecule type" value="Genomic_DNA"/>
</dbReference>
<dbReference type="InterPro" id="IPR046631">
    <property type="entry name" value="DUF6743"/>
</dbReference>
<organism evidence="2 3">
    <name type="scientific">Thalassiosira oceanica</name>
    <name type="common">Marine diatom</name>
    <dbReference type="NCBI Taxonomy" id="159749"/>
    <lineage>
        <taxon>Eukaryota</taxon>
        <taxon>Sar</taxon>
        <taxon>Stramenopiles</taxon>
        <taxon>Ochrophyta</taxon>
        <taxon>Bacillariophyta</taxon>
        <taxon>Coscinodiscophyceae</taxon>
        <taxon>Thalassiosirophycidae</taxon>
        <taxon>Thalassiosirales</taxon>
        <taxon>Thalassiosiraceae</taxon>
        <taxon>Thalassiosira</taxon>
    </lineage>
</organism>
<accession>K0T484</accession>
<dbReference type="AlphaFoldDB" id="K0T484"/>
<name>K0T484_THAOC</name>